<name>A0AAX4H8N3_9ASCO</name>
<feature type="domain" description="MHD" evidence="6">
    <location>
        <begin position="196"/>
        <end position="442"/>
    </location>
</feature>
<dbReference type="GO" id="GO:0012505">
    <property type="term" value="C:endomembrane system"/>
    <property type="evidence" value="ECO:0007669"/>
    <property type="project" value="UniProtKB-SubCell"/>
</dbReference>
<dbReference type="PANTHER" id="PTHR10529">
    <property type="entry name" value="AP COMPLEX SUBUNIT MU"/>
    <property type="match status" value="1"/>
</dbReference>
<dbReference type="RefSeq" id="XP_062877221.1">
    <property type="nucleotide sequence ID" value="XM_063021151.1"/>
</dbReference>
<organism evidence="7 8">
    <name type="scientific">Australozyma saopauloensis</name>
    <dbReference type="NCBI Taxonomy" id="291208"/>
    <lineage>
        <taxon>Eukaryota</taxon>
        <taxon>Fungi</taxon>
        <taxon>Dikarya</taxon>
        <taxon>Ascomycota</taxon>
        <taxon>Saccharomycotina</taxon>
        <taxon>Pichiomycetes</taxon>
        <taxon>Metschnikowiaceae</taxon>
        <taxon>Australozyma</taxon>
    </lineage>
</organism>
<dbReference type="Gene3D" id="3.30.450.60">
    <property type="match status" value="1"/>
</dbReference>
<dbReference type="GO" id="GO:0016192">
    <property type="term" value="P:vesicle-mediated transport"/>
    <property type="evidence" value="ECO:0007669"/>
    <property type="project" value="InterPro"/>
</dbReference>
<evidence type="ECO:0000313" key="8">
    <source>
        <dbReference type="Proteomes" id="UP001338582"/>
    </source>
</evidence>
<comment type="similarity">
    <text evidence="5">Belongs to the adaptor complexes medium subunit family.</text>
</comment>
<dbReference type="InterPro" id="IPR011012">
    <property type="entry name" value="Longin-like_dom_sf"/>
</dbReference>
<dbReference type="AlphaFoldDB" id="A0AAX4H8N3"/>
<dbReference type="GeneID" id="88173195"/>
<sequence length="443" mass="49558">MISALFIFNPKGDILMSKFYKNDVRRNVHEIFRIQVINSAGKYLAPQDSRLPVLTIGSTSFVSIRSGPLWLVAVARSNQDCLAILEFLYALVHLFQKIFVHDNSPLTESIILGNFVNIFEILGEVLEFGYPSNMEPSYLASVIPGLSDVKVKSIEKKDSDLRRKILGDKKAHSSSIDQAYDASRVSWREPGIKYRKNEIFLNVDEKVNVLLGRSGELLRSQIEGAIAMKCHLSGMPMCRFGFSGEGVDEDLRDTITLDDFKFHKCVDLAKYDSDQVIAFVPPDGLFQLMNYTITEAHSLPFSIVPTLTTGAERVSLNLRLTSNYSSLSTATNAILHVQVPPGVAKHTIRSSQGKAKFKSGENAIVWKFAKFFGHQTHELSIDFEIPGGSAASFKPKISLDFTLETHNASGLQVKFLKVLEKSNYRTVKWVKYCTQAGSYEVRI</sequence>
<evidence type="ECO:0000256" key="4">
    <source>
        <dbReference type="ARBA" id="ARBA00023136"/>
    </source>
</evidence>
<dbReference type="CDD" id="cd14836">
    <property type="entry name" value="AP2_Mu_N"/>
    <property type="match status" value="1"/>
</dbReference>
<keyword evidence="2 5" id="KW-0813">Transport</keyword>
<dbReference type="PIRSF" id="PIRSF005992">
    <property type="entry name" value="Clathrin_mu"/>
    <property type="match status" value="1"/>
</dbReference>
<reference evidence="7 8" key="1">
    <citation type="submission" date="2023-10" db="EMBL/GenBank/DDBJ databases">
        <title>Draft Genome Sequence of Candida saopaulonensis from a very Premature Infant with Sepsis.</title>
        <authorList>
            <person name="Ning Y."/>
            <person name="Dai R."/>
            <person name="Xiao M."/>
            <person name="Xu Y."/>
            <person name="Yan Q."/>
            <person name="Zhang L."/>
        </authorList>
    </citation>
    <scope>NUCLEOTIDE SEQUENCE [LARGE SCALE GENOMIC DNA]</scope>
    <source>
        <strain evidence="7 8">19XY460</strain>
    </source>
</reference>
<dbReference type="PRINTS" id="PR00314">
    <property type="entry name" value="CLATHRINADPT"/>
</dbReference>
<dbReference type="GO" id="GO:0006886">
    <property type="term" value="P:intracellular protein transport"/>
    <property type="evidence" value="ECO:0007669"/>
    <property type="project" value="UniProtKB-UniRule"/>
</dbReference>
<evidence type="ECO:0000256" key="2">
    <source>
        <dbReference type="ARBA" id="ARBA00022448"/>
    </source>
</evidence>
<dbReference type="InterPro" id="IPR028565">
    <property type="entry name" value="MHD"/>
</dbReference>
<dbReference type="FunFam" id="3.30.450.60:FF:000002">
    <property type="entry name" value="AP-2 complex subunit mu, putative"/>
    <property type="match status" value="1"/>
</dbReference>
<dbReference type="InterPro" id="IPR022775">
    <property type="entry name" value="AP_mu_sigma_su"/>
</dbReference>
<keyword evidence="4" id="KW-0472">Membrane</keyword>
<evidence type="ECO:0000256" key="1">
    <source>
        <dbReference type="ARBA" id="ARBA00004308"/>
    </source>
</evidence>
<evidence type="ECO:0000256" key="3">
    <source>
        <dbReference type="ARBA" id="ARBA00022927"/>
    </source>
</evidence>
<keyword evidence="3 5" id="KW-0653">Protein transport</keyword>
<dbReference type="SUPFAM" id="SSF49447">
    <property type="entry name" value="Second domain of Mu2 adaptin subunit (ap50) of ap2 adaptor"/>
    <property type="match status" value="1"/>
</dbReference>
<dbReference type="InterPro" id="IPR043532">
    <property type="entry name" value="AP2_Mu_N"/>
</dbReference>
<gene>
    <name evidence="7" type="ORF">PUMCH_002130</name>
</gene>
<dbReference type="InterPro" id="IPR050431">
    <property type="entry name" value="Adaptor_comp_med_subunit"/>
</dbReference>
<evidence type="ECO:0000259" key="6">
    <source>
        <dbReference type="PROSITE" id="PS51072"/>
    </source>
</evidence>
<dbReference type="SUPFAM" id="SSF64356">
    <property type="entry name" value="SNARE-like"/>
    <property type="match status" value="1"/>
</dbReference>
<dbReference type="Pfam" id="PF01217">
    <property type="entry name" value="Clat_adaptor_s"/>
    <property type="match status" value="1"/>
</dbReference>
<accession>A0AAX4H8N3</accession>
<keyword evidence="8" id="KW-1185">Reference proteome</keyword>
<dbReference type="PROSITE" id="PS51072">
    <property type="entry name" value="MHD"/>
    <property type="match status" value="1"/>
</dbReference>
<dbReference type="Pfam" id="PF00928">
    <property type="entry name" value="Adap_comp_sub"/>
    <property type="match status" value="1"/>
</dbReference>
<dbReference type="InterPro" id="IPR036168">
    <property type="entry name" value="AP2_Mu_C_sf"/>
</dbReference>
<evidence type="ECO:0000256" key="5">
    <source>
        <dbReference type="PIRNR" id="PIRNR005992"/>
    </source>
</evidence>
<proteinExistence type="inferred from homology"/>
<protein>
    <recommendedName>
        <fullName evidence="6">MHD domain-containing protein</fullName>
    </recommendedName>
</protein>
<dbReference type="GO" id="GO:0030131">
    <property type="term" value="C:clathrin adaptor complex"/>
    <property type="evidence" value="ECO:0007669"/>
    <property type="project" value="UniProtKB-UniRule"/>
</dbReference>
<dbReference type="KEGG" id="asau:88173195"/>
<evidence type="ECO:0000313" key="7">
    <source>
        <dbReference type="EMBL" id="WPK24838.1"/>
    </source>
</evidence>
<comment type="subcellular location">
    <subcellularLocation>
        <location evidence="1">Endomembrane system</location>
    </subcellularLocation>
</comment>
<dbReference type="Gene3D" id="2.60.40.1170">
    <property type="entry name" value="Mu homology domain, subdomain B"/>
    <property type="match status" value="2"/>
</dbReference>
<dbReference type="EMBL" id="CP138895">
    <property type="protein sequence ID" value="WPK24838.1"/>
    <property type="molecule type" value="Genomic_DNA"/>
</dbReference>
<dbReference type="InterPro" id="IPR001392">
    <property type="entry name" value="Clathrin_mu"/>
</dbReference>
<dbReference type="Proteomes" id="UP001338582">
    <property type="component" value="Chromosome 2"/>
</dbReference>